<reference evidence="1" key="1">
    <citation type="submission" date="2021-01" db="EMBL/GenBank/DDBJ databases">
        <title>Whole genome shotgun sequence of Virgisporangium aliadipatigenens NBRC 105644.</title>
        <authorList>
            <person name="Komaki H."/>
            <person name="Tamura T."/>
        </authorList>
    </citation>
    <scope>NUCLEOTIDE SEQUENCE</scope>
    <source>
        <strain evidence="1">NBRC 105644</strain>
    </source>
</reference>
<dbReference type="RefSeq" id="WP_203903093.1">
    <property type="nucleotide sequence ID" value="NZ_BOPF01000029.1"/>
</dbReference>
<comment type="caution">
    <text evidence="1">The sequence shown here is derived from an EMBL/GenBank/DDBJ whole genome shotgun (WGS) entry which is preliminary data.</text>
</comment>
<dbReference type="EMBL" id="BOPF01000029">
    <property type="protein sequence ID" value="GIJ49620.1"/>
    <property type="molecule type" value="Genomic_DNA"/>
</dbReference>
<dbReference type="Proteomes" id="UP000619260">
    <property type="component" value="Unassembled WGS sequence"/>
</dbReference>
<name>A0A8J3YTG5_9ACTN</name>
<evidence type="ECO:0000313" key="1">
    <source>
        <dbReference type="EMBL" id="GIJ49620.1"/>
    </source>
</evidence>
<dbReference type="AlphaFoldDB" id="A0A8J3YTG5"/>
<sequence>MSASFDIRVGRPDAVYDIPEPERRETVRGNDFLLREERAGWFVRCLLPVSLTGGVTVTFGAWVRVDEETFGRIGSAWQSPSYPRLRFTGEFGNAVQPWGSELLGAPVSAAVRDEDALPYVVADASAPLLSTVVTDTWERDEVLSSLWQALPVAVEHRVTRNWSVRRGAGMRAMLHEGQMRFVGPGRTVIIDAFNVPAGQTAEEVTASTFADAPPHAEHFREDDRRAYRVSSTRGGAERHDLYAVVTGPTGFLLLNCVHDAAGDAGWALETFRSVRFDD</sequence>
<dbReference type="Pfam" id="PF09965">
    <property type="entry name" value="DUF2199"/>
    <property type="match status" value="1"/>
</dbReference>
<protein>
    <submittedName>
        <fullName evidence="1">Uncharacterized protein</fullName>
    </submittedName>
</protein>
<accession>A0A8J3YTG5</accession>
<dbReference type="InterPro" id="IPR018697">
    <property type="entry name" value="DUF2199"/>
</dbReference>
<gene>
    <name evidence="1" type="ORF">Val02_65060</name>
</gene>
<evidence type="ECO:0000313" key="2">
    <source>
        <dbReference type="Proteomes" id="UP000619260"/>
    </source>
</evidence>
<organism evidence="1 2">
    <name type="scientific">Virgisporangium aliadipatigenens</name>
    <dbReference type="NCBI Taxonomy" id="741659"/>
    <lineage>
        <taxon>Bacteria</taxon>
        <taxon>Bacillati</taxon>
        <taxon>Actinomycetota</taxon>
        <taxon>Actinomycetes</taxon>
        <taxon>Micromonosporales</taxon>
        <taxon>Micromonosporaceae</taxon>
        <taxon>Virgisporangium</taxon>
    </lineage>
</organism>
<proteinExistence type="predicted"/>
<keyword evidence="2" id="KW-1185">Reference proteome</keyword>